<dbReference type="GO" id="GO:0030215">
    <property type="term" value="F:semaphorin receptor binding"/>
    <property type="evidence" value="ECO:0007669"/>
    <property type="project" value="InterPro"/>
</dbReference>
<evidence type="ECO:0000259" key="12">
    <source>
        <dbReference type="PROSITE" id="PS51004"/>
    </source>
</evidence>
<dbReference type="RefSeq" id="XP_022667259.1">
    <property type="nucleotide sequence ID" value="XM_022811524.1"/>
</dbReference>
<dbReference type="GO" id="GO:0030335">
    <property type="term" value="P:positive regulation of cell migration"/>
    <property type="evidence" value="ECO:0007669"/>
    <property type="project" value="TreeGrafter"/>
</dbReference>
<dbReference type="InterPro" id="IPR036352">
    <property type="entry name" value="Semap_dom_sf"/>
</dbReference>
<dbReference type="GeneID" id="111252896"/>
<dbReference type="Gene3D" id="2.130.10.10">
    <property type="entry name" value="YVTN repeat-like/Quinoprotein amine dehydrogenase"/>
    <property type="match status" value="1"/>
</dbReference>
<keyword evidence="2 11" id="KW-0812">Transmembrane</keyword>
<keyword evidence="6 11" id="KW-1133">Transmembrane helix</keyword>
<sequence>MKISLGDLPRVRWLQVAQYCLGVFTLWLATSGHLVTVLAAEGITSEMNHPVRTVRINRGAAEDQGVRFAHDSASNFSQLLVDEVNEQLIVAGRDFLFRLNLDNLSRLDVERWASPTDTVSLCITKGQSSDDCRNYITSLYSHNGTLFTCGTNAFAPLCRRYSLVDFSNVIEEESGKVKSPHSPGVNSTSVMTANGDLFVGSRIDFGGNDPTILRSGARPLLRTPQYAQEYLSNPQFIASFEVGPFVYLFFREDAVEYLSCGRAVYSRVARVCKDDPGSDKHSWTTFLKARLNCSLPGSIPFYFNELQSVDYLPERETFFAAFTTGENSIYGSAVCTYTLDDIETAFRGPLTGNFDRWQKGKIASTRFQCQWSDANKGPDGLTHDDVIDLRKYQQTFNAVQASRARPLYHAELERIIQLQADEVQMKASSSKQQNRAGHVGADILSVQVVFAVTLEGTIKKVVFNPLRNSSCVVEYFRPFSDSEKLNQLHLHKRRHALYAATDVSVLKIPLSLCKSYKTRLACLGTGDPYCGWNNREGRCSSAPDGNIDDPKWEQARACAADDRVVDGGWSQWSSWRTCGLLALDGDECFCRQRRCDSPEALNGGADCQGEDLQVANCTRHGGWTDWSAWSACSAPCGPGYQHRTRSCTNPRPVFGGRTCIGQSREERGCPGNPVCHPSGGQGQLSPAVSGITHWSEWGVWSPCSVKCGGGYQIRQRECTLTGARDCELGCTKEYRACNTHECAEVRSAAEWTQWLITNQTGKGHFEQRFRYQCVARVPHSSILRLVATKKERLCSDVSVCHDSRYAAAAAAMSPNGTWSEWSPWAECTVTCGGGIQRRERFCIGGSFDVGGVDCQGQSIEERQCAVHSCPTEGWSEWTDWSECDHRGEQHRKRHCIAKDEYRRRCLGGVHTRESRICLHEGVSLAAVSAVQCGGTSALAVTGAAIVAYMVGLITMILAVRIYNQRHCENAMLNATPLSTSLQHIPVPKRLGSLPLVPVENNTYVPTLTFKGPGQFSTLQHPATAVKAATIKRSNTFRAQISDDHNF</sequence>
<dbReference type="EnsemblMetazoa" id="XM_022811520">
    <property type="protein sequence ID" value="XP_022667255"/>
    <property type="gene ID" value="LOC111252896"/>
</dbReference>
<dbReference type="EnsemblMetazoa" id="XM_022811524">
    <property type="protein sequence ID" value="XP_022667259"/>
    <property type="gene ID" value="LOC111252896"/>
</dbReference>
<dbReference type="RefSeq" id="XP_022667256.1">
    <property type="nucleotide sequence ID" value="XM_022811521.1"/>
</dbReference>
<evidence type="ECO:0000256" key="10">
    <source>
        <dbReference type="PROSITE-ProRule" id="PRU00352"/>
    </source>
</evidence>
<keyword evidence="4" id="KW-0221">Differentiation</keyword>
<dbReference type="FunCoup" id="A0A7M7MIJ2">
    <property type="interactions" value="224"/>
</dbReference>
<evidence type="ECO:0000256" key="3">
    <source>
        <dbReference type="ARBA" id="ARBA00022737"/>
    </source>
</evidence>
<evidence type="ECO:0000256" key="5">
    <source>
        <dbReference type="ARBA" id="ARBA00022902"/>
    </source>
</evidence>
<dbReference type="SMART" id="SM00630">
    <property type="entry name" value="Sema"/>
    <property type="match status" value="1"/>
</dbReference>
<dbReference type="InterPro" id="IPR000884">
    <property type="entry name" value="TSP1_rpt"/>
</dbReference>
<dbReference type="InterPro" id="IPR036383">
    <property type="entry name" value="TSP1_rpt_sf"/>
</dbReference>
<dbReference type="RefSeq" id="XP_022667255.1">
    <property type="nucleotide sequence ID" value="XM_022811520.1"/>
</dbReference>
<dbReference type="GO" id="GO:0071526">
    <property type="term" value="P:semaphorin-plexin signaling pathway"/>
    <property type="evidence" value="ECO:0007669"/>
    <property type="project" value="TreeGrafter"/>
</dbReference>
<evidence type="ECO:0000256" key="8">
    <source>
        <dbReference type="ARBA" id="ARBA00023157"/>
    </source>
</evidence>
<dbReference type="Gene3D" id="3.30.1680.10">
    <property type="entry name" value="ligand-binding face of the semaphorins, domain 2"/>
    <property type="match status" value="1"/>
</dbReference>
<keyword evidence="3" id="KW-0677">Repeat</keyword>
<dbReference type="InterPro" id="IPR016201">
    <property type="entry name" value="PSI"/>
</dbReference>
<dbReference type="Pfam" id="PF00090">
    <property type="entry name" value="TSP_1"/>
    <property type="match status" value="4"/>
</dbReference>
<dbReference type="GO" id="GO:0045499">
    <property type="term" value="F:chemorepellent activity"/>
    <property type="evidence" value="ECO:0007669"/>
    <property type="project" value="TreeGrafter"/>
</dbReference>
<keyword evidence="7 11" id="KW-0472">Membrane</keyword>
<dbReference type="RefSeq" id="XP_022667253.1">
    <property type="nucleotide sequence ID" value="XM_022811518.1"/>
</dbReference>
<evidence type="ECO:0000256" key="11">
    <source>
        <dbReference type="SAM" id="Phobius"/>
    </source>
</evidence>
<dbReference type="SUPFAM" id="SSF103575">
    <property type="entry name" value="Plexin repeat"/>
    <property type="match status" value="1"/>
</dbReference>
<reference evidence="13" key="1">
    <citation type="submission" date="2021-01" db="UniProtKB">
        <authorList>
            <consortium name="EnsemblMetazoa"/>
        </authorList>
    </citation>
    <scope>IDENTIFICATION</scope>
</reference>
<dbReference type="EnsemblMetazoa" id="XM_022811521">
    <property type="protein sequence ID" value="XP_022667256"/>
    <property type="gene ID" value="LOC111252896"/>
</dbReference>
<evidence type="ECO:0000256" key="9">
    <source>
        <dbReference type="ARBA" id="ARBA00023180"/>
    </source>
</evidence>
<name>A0A7M7MIJ2_VARDE</name>
<keyword evidence="8" id="KW-1015">Disulfide bond</keyword>
<dbReference type="Pfam" id="PF01437">
    <property type="entry name" value="PSI"/>
    <property type="match status" value="1"/>
</dbReference>
<dbReference type="PRINTS" id="PR01705">
    <property type="entry name" value="TSP1REPEAT"/>
</dbReference>
<evidence type="ECO:0000256" key="4">
    <source>
        <dbReference type="ARBA" id="ARBA00022782"/>
    </source>
</evidence>
<dbReference type="InterPro" id="IPR002165">
    <property type="entry name" value="Plexin_repeat"/>
</dbReference>
<dbReference type="InterPro" id="IPR015943">
    <property type="entry name" value="WD40/YVTN_repeat-like_dom_sf"/>
</dbReference>
<dbReference type="EnsemblMetazoa" id="XM_022811518">
    <property type="protein sequence ID" value="XP_022667253"/>
    <property type="gene ID" value="LOC111252896"/>
</dbReference>
<keyword evidence="14" id="KW-1185">Reference proteome</keyword>
<dbReference type="OMA" id="ERYCRND"/>
<dbReference type="PANTHER" id="PTHR11036:SF79">
    <property type="entry name" value="SEMAPHORIN 5C, ISOFORM A"/>
    <property type="match status" value="1"/>
</dbReference>
<dbReference type="InterPro" id="IPR027231">
    <property type="entry name" value="Semaphorin"/>
</dbReference>
<dbReference type="FunFam" id="2.20.100.10:FF:000001">
    <property type="entry name" value="semaphorin-5A isoform X1"/>
    <property type="match status" value="3"/>
</dbReference>
<dbReference type="Gene3D" id="2.20.100.10">
    <property type="entry name" value="Thrombospondin type-1 (TSP1) repeat"/>
    <property type="match status" value="4"/>
</dbReference>
<dbReference type="GO" id="GO:0005886">
    <property type="term" value="C:plasma membrane"/>
    <property type="evidence" value="ECO:0007669"/>
    <property type="project" value="TreeGrafter"/>
</dbReference>
<evidence type="ECO:0000256" key="6">
    <source>
        <dbReference type="ARBA" id="ARBA00022989"/>
    </source>
</evidence>
<dbReference type="KEGG" id="vde:111252896"/>
<dbReference type="SMART" id="SM00209">
    <property type="entry name" value="TSP1"/>
    <property type="match status" value="5"/>
</dbReference>
<dbReference type="InterPro" id="IPR001627">
    <property type="entry name" value="Semap_dom"/>
</dbReference>
<dbReference type="Pfam" id="PF01403">
    <property type="entry name" value="Sema"/>
    <property type="match status" value="1"/>
</dbReference>
<comment type="subcellular location">
    <subcellularLocation>
        <location evidence="1">Membrane</location>
        <topology evidence="1">Single-pass membrane protein</topology>
    </subcellularLocation>
</comment>
<evidence type="ECO:0000313" key="14">
    <source>
        <dbReference type="Proteomes" id="UP000594260"/>
    </source>
</evidence>
<dbReference type="EnsemblMetazoa" id="XM_022811519">
    <property type="protein sequence ID" value="XP_022667254"/>
    <property type="gene ID" value="LOC111252896"/>
</dbReference>
<dbReference type="AlphaFoldDB" id="A0A7M7MIJ2"/>
<evidence type="ECO:0000256" key="7">
    <source>
        <dbReference type="ARBA" id="ARBA00023136"/>
    </source>
</evidence>
<dbReference type="Pfam" id="PF23260">
    <property type="entry name" value="TSP1_2"/>
    <property type="match status" value="1"/>
</dbReference>
<dbReference type="SUPFAM" id="SSF82895">
    <property type="entry name" value="TSP-1 type 1 repeat"/>
    <property type="match status" value="5"/>
</dbReference>
<accession>A0A7M7MIJ2</accession>
<organism evidence="13 14">
    <name type="scientific">Varroa destructor</name>
    <name type="common">Honeybee mite</name>
    <dbReference type="NCBI Taxonomy" id="109461"/>
    <lineage>
        <taxon>Eukaryota</taxon>
        <taxon>Metazoa</taxon>
        <taxon>Ecdysozoa</taxon>
        <taxon>Arthropoda</taxon>
        <taxon>Chelicerata</taxon>
        <taxon>Arachnida</taxon>
        <taxon>Acari</taxon>
        <taxon>Parasitiformes</taxon>
        <taxon>Mesostigmata</taxon>
        <taxon>Gamasina</taxon>
        <taxon>Dermanyssoidea</taxon>
        <taxon>Varroidae</taxon>
        <taxon>Varroa</taxon>
    </lineage>
</organism>
<dbReference type="RefSeq" id="XP_022667257.1">
    <property type="nucleotide sequence ID" value="XM_022811522.1"/>
</dbReference>
<dbReference type="SMART" id="SM00423">
    <property type="entry name" value="PSI"/>
    <property type="match status" value="1"/>
</dbReference>
<evidence type="ECO:0000256" key="1">
    <source>
        <dbReference type="ARBA" id="ARBA00004167"/>
    </source>
</evidence>
<dbReference type="PANTHER" id="PTHR11036">
    <property type="entry name" value="SEMAPHORIN"/>
    <property type="match status" value="1"/>
</dbReference>
<feature type="transmembrane region" description="Helical" evidence="11">
    <location>
        <begin position="937"/>
        <end position="962"/>
    </location>
</feature>
<protein>
    <recommendedName>
        <fullName evidence="12">Sema domain-containing protein</fullName>
    </recommendedName>
</protein>
<dbReference type="InParanoid" id="A0A7M7MIJ2"/>
<keyword evidence="5" id="KW-0524">Neurogenesis</keyword>
<dbReference type="EnsemblMetazoa" id="XM_022811522">
    <property type="protein sequence ID" value="XP_022667257"/>
    <property type="gene ID" value="LOC111252896"/>
</dbReference>
<dbReference type="PROSITE" id="PS51004">
    <property type="entry name" value="SEMA"/>
    <property type="match status" value="1"/>
</dbReference>
<dbReference type="FunFam" id="2.20.100.10:FF:000021">
    <property type="entry name" value="semaphorin-5B isoform X1"/>
    <property type="match status" value="1"/>
</dbReference>
<comment type="caution">
    <text evidence="10">Lacks conserved residue(s) required for the propagation of feature annotation.</text>
</comment>
<dbReference type="GO" id="GO:0007411">
    <property type="term" value="P:axon guidance"/>
    <property type="evidence" value="ECO:0007669"/>
    <property type="project" value="TreeGrafter"/>
</dbReference>
<dbReference type="Proteomes" id="UP000594260">
    <property type="component" value="Unplaced"/>
</dbReference>
<dbReference type="PROSITE" id="PS50092">
    <property type="entry name" value="TSP1"/>
    <property type="match status" value="4"/>
</dbReference>
<proteinExistence type="predicted"/>
<feature type="domain" description="Sema" evidence="12">
    <location>
        <begin position="48"/>
        <end position="510"/>
    </location>
</feature>
<evidence type="ECO:0000313" key="13">
    <source>
        <dbReference type="EnsemblMetazoa" id="XP_022667257"/>
    </source>
</evidence>
<dbReference type="InterPro" id="IPR057563">
    <property type="entry name" value="Sema5A/B-like_TSP-1"/>
</dbReference>
<evidence type="ECO:0000256" key="2">
    <source>
        <dbReference type="ARBA" id="ARBA00022692"/>
    </source>
</evidence>
<keyword evidence="9" id="KW-0325">Glycoprotein</keyword>
<dbReference type="RefSeq" id="XP_022667254.1">
    <property type="nucleotide sequence ID" value="XM_022811519.1"/>
</dbReference>
<dbReference type="OrthoDB" id="9988752at2759"/>
<dbReference type="SUPFAM" id="SSF101912">
    <property type="entry name" value="Sema domain"/>
    <property type="match status" value="1"/>
</dbReference>